<dbReference type="Proteomes" id="UP000320390">
    <property type="component" value="Chromosome"/>
</dbReference>
<dbReference type="EMBL" id="CP036434">
    <property type="protein sequence ID" value="QDV05316.1"/>
    <property type="molecule type" value="Genomic_DNA"/>
</dbReference>
<organism evidence="1 2">
    <name type="scientific">Saltatorellus ferox</name>
    <dbReference type="NCBI Taxonomy" id="2528018"/>
    <lineage>
        <taxon>Bacteria</taxon>
        <taxon>Pseudomonadati</taxon>
        <taxon>Planctomycetota</taxon>
        <taxon>Planctomycetia</taxon>
        <taxon>Planctomycetia incertae sedis</taxon>
        <taxon>Saltatorellus</taxon>
    </lineage>
</organism>
<gene>
    <name evidence="1" type="ORF">Poly30_08120</name>
</gene>
<evidence type="ECO:0000313" key="1">
    <source>
        <dbReference type="EMBL" id="QDV05316.1"/>
    </source>
</evidence>
<sequence>MEHGNLGAAGQGFLSGLAIAFPSRSPVTNP</sequence>
<dbReference type="AlphaFoldDB" id="A0A518EML0"/>
<evidence type="ECO:0000313" key="2">
    <source>
        <dbReference type="Proteomes" id="UP000320390"/>
    </source>
</evidence>
<accession>A0A518EML0</accession>
<keyword evidence="2" id="KW-1185">Reference proteome</keyword>
<reference evidence="1 2" key="1">
    <citation type="submission" date="2019-02" db="EMBL/GenBank/DDBJ databases">
        <title>Deep-cultivation of Planctomycetes and their phenomic and genomic characterization uncovers novel biology.</title>
        <authorList>
            <person name="Wiegand S."/>
            <person name="Jogler M."/>
            <person name="Boedeker C."/>
            <person name="Pinto D."/>
            <person name="Vollmers J."/>
            <person name="Rivas-Marin E."/>
            <person name="Kohn T."/>
            <person name="Peeters S.H."/>
            <person name="Heuer A."/>
            <person name="Rast P."/>
            <person name="Oberbeckmann S."/>
            <person name="Bunk B."/>
            <person name="Jeske O."/>
            <person name="Meyerdierks A."/>
            <person name="Storesund J.E."/>
            <person name="Kallscheuer N."/>
            <person name="Luecker S."/>
            <person name="Lage O.M."/>
            <person name="Pohl T."/>
            <person name="Merkel B.J."/>
            <person name="Hornburger P."/>
            <person name="Mueller R.-W."/>
            <person name="Bruemmer F."/>
            <person name="Labrenz M."/>
            <person name="Spormann A.M."/>
            <person name="Op den Camp H."/>
            <person name="Overmann J."/>
            <person name="Amann R."/>
            <person name="Jetten M.S.M."/>
            <person name="Mascher T."/>
            <person name="Medema M.H."/>
            <person name="Devos D.P."/>
            <person name="Kaster A.-K."/>
            <person name="Ovreas L."/>
            <person name="Rohde M."/>
            <person name="Galperin M.Y."/>
            <person name="Jogler C."/>
        </authorList>
    </citation>
    <scope>NUCLEOTIDE SEQUENCE [LARGE SCALE GENOMIC DNA]</scope>
    <source>
        <strain evidence="1 2">Poly30</strain>
    </source>
</reference>
<protein>
    <submittedName>
        <fullName evidence="1">Uncharacterized protein</fullName>
    </submittedName>
</protein>
<name>A0A518EML0_9BACT</name>
<proteinExistence type="predicted"/>